<dbReference type="EMBL" id="CAJOBE010000274">
    <property type="protein sequence ID" value="CAF3611270.1"/>
    <property type="molecule type" value="Genomic_DNA"/>
</dbReference>
<proteinExistence type="predicted"/>
<dbReference type="OrthoDB" id="9982027at2759"/>
<dbReference type="Proteomes" id="UP000663874">
    <property type="component" value="Unassembled WGS sequence"/>
</dbReference>
<dbReference type="EMBL" id="CAJNOO010000790">
    <property type="protein sequence ID" value="CAF1034405.1"/>
    <property type="molecule type" value="Genomic_DNA"/>
</dbReference>
<accession>A0A813U813</accession>
<gene>
    <name evidence="3" type="ORF">FNK824_LOCUS3925</name>
    <name evidence="2" type="ORF">RFH988_LOCUS15887</name>
    <name evidence="1" type="ORF">SEV965_LOCUS1685</name>
</gene>
<reference evidence="1" key="1">
    <citation type="submission" date="2021-02" db="EMBL/GenBank/DDBJ databases">
        <authorList>
            <person name="Nowell W R."/>
        </authorList>
    </citation>
    <scope>NUCLEOTIDE SEQUENCE</scope>
</reference>
<organism evidence="1 4">
    <name type="scientific">Rotaria sordida</name>
    <dbReference type="NCBI Taxonomy" id="392033"/>
    <lineage>
        <taxon>Eukaryota</taxon>
        <taxon>Metazoa</taxon>
        <taxon>Spiralia</taxon>
        <taxon>Gnathifera</taxon>
        <taxon>Rotifera</taxon>
        <taxon>Eurotatoria</taxon>
        <taxon>Bdelloidea</taxon>
        <taxon>Philodinida</taxon>
        <taxon>Philodinidae</taxon>
        <taxon>Rotaria</taxon>
    </lineage>
</organism>
<sequence length="608" mass="71435">MISNRFRLLSLINKTLSYSKRWTITATVNNTSEIRINKKPIKKSMYAYKRLQTTYYHWMEAVNRVDVRQSEFHRPLIIRSTVRQILRFMHDGYINIEQWGTFRDYLVKKDIGVSRLFDGIFLHECINYQRFLMGLSYINYLKYENIPLTPTSLAMLLLLAREIDIRSELYEYCLDEKILLDTYQEFLSYKILPDSMLALPIIAGLTLTKQWKESLKYLPILDNDLDGMQQALGFVLTAAAKFHDYIFFFSLLDNISQTELIRLHEQRQRIRSNDTNTIFNIKQKLTLDQQVKRPIAPSRIKESDYYLIAKTSQAYETFTNYLTGEKTKQIETLIKLLEKTASNGYIPPISFVKSLEKKLKELDPTKYKCDYIYFYPNGISLDGKTTLSSIEPTEDECQILHKYIRNNFQSLLELHCSKLAEDPSKLLKYLSEPFDVLFDCLHYPTLELDWRIRHPLYIKRVLYQIADEKGKRCLVIAKIDLADYIDSLQMPTDLVSVVRVPYESIKSPLPLLSTLFHSPTTLLASPIDQRFYKSLLGLNNIDIFDRWIQTHQLVPITKPDLVYLQAPCLYSTRVHVNTSEWLIPYFDGSPLTDAENVQTWFRVQINNY</sequence>
<evidence type="ECO:0000313" key="3">
    <source>
        <dbReference type="EMBL" id="CAF3611270.1"/>
    </source>
</evidence>
<evidence type="ECO:0000313" key="4">
    <source>
        <dbReference type="Proteomes" id="UP000663889"/>
    </source>
</evidence>
<evidence type="ECO:0000313" key="1">
    <source>
        <dbReference type="EMBL" id="CAF0822471.1"/>
    </source>
</evidence>
<dbReference type="Proteomes" id="UP000663882">
    <property type="component" value="Unassembled WGS sequence"/>
</dbReference>
<protein>
    <submittedName>
        <fullName evidence="1">Uncharacterized protein</fullName>
    </submittedName>
</protein>
<name>A0A813U813_9BILA</name>
<comment type="caution">
    <text evidence="1">The sequence shown here is derived from an EMBL/GenBank/DDBJ whole genome shotgun (WGS) entry which is preliminary data.</text>
</comment>
<dbReference type="Proteomes" id="UP000663889">
    <property type="component" value="Unassembled WGS sequence"/>
</dbReference>
<dbReference type="AlphaFoldDB" id="A0A813U813"/>
<dbReference type="EMBL" id="CAJNOU010000033">
    <property type="protein sequence ID" value="CAF0822471.1"/>
    <property type="molecule type" value="Genomic_DNA"/>
</dbReference>
<evidence type="ECO:0000313" key="2">
    <source>
        <dbReference type="EMBL" id="CAF1034405.1"/>
    </source>
</evidence>